<organism evidence="9 10">
    <name type="scientific">[Candida] subhashii</name>
    <dbReference type="NCBI Taxonomy" id="561895"/>
    <lineage>
        <taxon>Eukaryota</taxon>
        <taxon>Fungi</taxon>
        <taxon>Dikarya</taxon>
        <taxon>Ascomycota</taxon>
        <taxon>Saccharomycotina</taxon>
        <taxon>Pichiomycetes</taxon>
        <taxon>Debaryomycetaceae</taxon>
        <taxon>Spathaspora</taxon>
    </lineage>
</organism>
<keyword evidence="10" id="KW-1185">Reference proteome</keyword>
<keyword evidence="3" id="KW-0813">Transport</keyword>
<evidence type="ECO:0000256" key="2">
    <source>
        <dbReference type="ARBA" id="ARBA00006190"/>
    </source>
</evidence>
<comment type="similarity">
    <text evidence="2">Belongs to the SNF7 family.</text>
</comment>
<dbReference type="Proteomes" id="UP000694255">
    <property type="component" value="Unassembled WGS sequence"/>
</dbReference>
<evidence type="ECO:0000256" key="1">
    <source>
        <dbReference type="ARBA" id="ARBA00004608"/>
    </source>
</evidence>
<dbReference type="RefSeq" id="XP_049264881.1">
    <property type="nucleotide sequence ID" value="XM_049405495.1"/>
</dbReference>
<keyword evidence="6" id="KW-0472">Membrane</keyword>
<keyword evidence="5" id="KW-0653">Protein transport</keyword>
<dbReference type="GO" id="GO:0006900">
    <property type="term" value="P:vesicle budding from membrane"/>
    <property type="evidence" value="ECO:0007669"/>
    <property type="project" value="TreeGrafter"/>
</dbReference>
<name>A0A8J5QF58_9ASCO</name>
<dbReference type="AlphaFoldDB" id="A0A8J5QF58"/>
<evidence type="ECO:0000313" key="9">
    <source>
        <dbReference type="EMBL" id="KAG7664649.1"/>
    </source>
</evidence>
<dbReference type="PANTHER" id="PTHR22761">
    <property type="entry name" value="CHARGED MULTIVESICULAR BODY PROTEIN"/>
    <property type="match status" value="1"/>
</dbReference>
<evidence type="ECO:0000313" key="10">
    <source>
        <dbReference type="Proteomes" id="UP000694255"/>
    </source>
</evidence>
<comment type="subcellular location">
    <subcellularLocation>
        <location evidence="1">Endosome membrane</location>
    </subcellularLocation>
</comment>
<feature type="region of interest" description="Disordered" evidence="8">
    <location>
        <begin position="164"/>
        <end position="216"/>
    </location>
</feature>
<dbReference type="Pfam" id="PF03357">
    <property type="entry name" value="Snf7"/>
    <property type="match status" value="1"/>
</dbReference>
<keyword evidence="7" id="KW-0175">Coiled coil</keyword>
<evidence type="ECO:0000256" key="4">
    <source>
        <dbReference type="ARBA" id="ARBA00022753"/>
    </source>
</evidence>
<dbReference type="EMBL" id="JAGSYN010000068">
    <property type="protein sequence ID" value="KAG7664649.1"/>
    <property type="molecule type" value="Genomic_DNA"/>
</dbReference>
<comment type="caution">
    <text evidence="9">The sequence shown here is derived from an EMBL/GenBank/DDBJ whole genome shotgun (WGS) entry which is preliminary data.</text>
</comment>
<feature type="compositionally biased region" description="Basic and acidic residues" evidence="8">
    <location>
        <begin position="171"/>
        <end position="195"/>
    </location>
</feature>
<gene>
    <name evidence="9" type="ORF">J8A68_001811</name>
</gene>
<evidence type="ECO:0000256" key="7">
    <source>
        <dbReference type="SAM" id="Coils"/>
    </source>
</evidence>
<protein>
    <submittedName>
        <fullName evidence="9">VPS20</fullName>
    </submittedName>
</protein>
<sequence>MGQSTSSTPKITAQDKAIFQLKQQRDNIKKYQRKLQTVIDRQSELARQAVQNKQPERAKFYLRSKKQQQSTIIKTCDQLDNLENLIGTIEFKLIEKDVIYGLTEGNKVLTKLNNEMSVEKIDKIIDQVEEEKLRVDEISEALGMGSGLTKVEETEVDEEFERMNQEINGKQPEEIKMPDVPEQKLPDVPTDKIEEGREEEEEIPAQKAKTHEPIPI</sequence>
<reference evidence="9 10" key="1">
    <citation type="journal article" date="2021" name="DNA Res.">
        <title>Genome analysis of Candida subhashii reveals its hybrid nature and dual mitochondrial genome conformations.</title>
        <authorList>
            <person name="Mixao V."/>
            <person name="Hegedusova E."/>
            <person name="Saus E."/>
            <person name="Pryszcz L.P."/>
            <person name="Cillingova A."/>
            <person name="Nosek J."/>
            <person name="Gabaldon T."/>
        </authorList>
    </citation>
    <scope>NUCLEOTIDE SEQUENCE [LARGE SCALE GENOMIC DNA]</scope>
    <source>
        <strain evidence="9 10">CBS 10753</strain>
    </source>
</reference>
<accession>A0A8J5QF58</accession>
<keyword evidence="4" id="KW-0967">Endosome</keyword>
<dbReference type="GeneID" id="73468612"/>
<proteinExistence type="inferred from homology"/>
<dbReference type="PANTHER" id="PTHR22761:SF5">
    <property type="entry name" value="CHARGED MULTIVESICULAR BODY PROTEIN 6"/>
    <property type="match status" value="1"/>
</dbReference>
<dbReference type="GO" id="GO:0032511">
    <property type="term" value="P:late endosome to vacuole transport via multivesicular body sorting pathway"/>
    <property type="evidence" value="ECO:0007669"/>
    <property type="project" value="TreeGrafter"/>
</dbReference>
<evidence type="ECO:0000256" key="6">
    <source>
        <dbReference type="ARBA" id="ARBA00023136"/>
    </source>
</evidence>
<dbReference type="GO" id="GO:0005771">
    <property type="term" value="C:multivesicular body"/>
    <property type="evidence" value="ECO:0007669"/>
    <property type="project" value="TreeGrafter"/>
</dbReference>
<dbReference type="GO" id="GO:0015031">
    <property type="term" value="P:protein transport"/>
    <property type="evidence" value="ECO:0007669"/>
    <property type="project" value="UniProtKB-KW"/>
</dbReference>
<dbReference type="InterPro" id="IPR005024">
    <property type="entry name" value="Snf7_fam"/>
</dbReference>
<dbReference type="OrthoDB" id="441172at2759"/>
<evidence type="ECO:0000256" key="3">
    <source>
        <dbReference type="ARBA" id="ARBA00022448"/>
    </source>
</evidence>
<evidence type="ECO:0000256" key="8">
    <source>
        <dbReference type="SAM" id="MobiDB-lite"/>
    </source>
</evidence>
<feature type="coiled-coil region" evidence="7">
    <location>
        <begin position="21"/>
        <end position="48"/>
    </location>
</feature>
<evidence type="ECO:0000256" key="5">
    <source>
        <dbReference type="ARBA" id="ARBA00022927"/>
    </source>
</evidence>
<dbReference type="GO" id="GO:0000815">
    <property type="term" value="C:ESCRT III complex"/>
    <property type="evidence" value="ECO:0007669"/>
    <property type="project" value="TreeGrafter"/>
</dbReference>